<evidence type="ECO:0000313" key="3">
    <source>
        <dbReference type="Proteomes" id="UP001576780"/>
    </source>
</evidence>
<dbReference type="Pfam" id="PF06381">
    <property type="entry name" value="Phage_portal_3"/>
    <property type="match status" value="1"/>
</dbReference>
<dbReference type="RefSeq" id="WP_413275410.1">
    <property type="nucleotide sequence ID" value="NZ_JBHFNT010000004.1"/>
</dbReference>
<organism evidence="2 3">
    <name type="scientific">Floridaenema evergladense BLCC-F167</name>
    <dbReference type="NCBI Taxonomy" id="3153639"/>
    <lineage>
        <taxon>Bacteria</taxon>
        <taxon>Bacillati</taxon>
        <taxon>Cyanobacteriota</taxon>
        <taxon>Cyanophyceae</taxon>
        <taxon>Oscillatoriophycideae</taxon>
        <taxon>Aerosakkonematales</taxon>
        <taxon>Aerosakkonemataceae</taxon>
        <taxon>Floridanema</taxon>
        <taxon>Floridanema evergladense</taxon>
    </lineage>
</organism>
<dbReference type="Proteomes" id="UP001576780">
    <property type="component" value="Unassembled WGS sequence"/>
</dbReference>
<evidence type="ECO:0000259" key="1">
    <source>
        <dbReference type="Pfam" id="PF06381"/>
    </source>
</evidence>
<keyword evidence="3" id="KW-1185">Reference proteome</keyword>
<comment type="caution">
    <text evidence="2">The sequence shown here is derived from an EMBL/GenBank/DDBJ whole genome shotgun (WGS) entry which is preliminary data.</text>
</comment>
<gene>
    <name evidence="2" type="ORF">ACE1CA_00215</name>
</gene>
<dbReference type="EMBL" id="JBHFNT010000004">
    <property type="protein sequence ID" value="MFB2832934.1"/>
    <property type="molecule type" value="Genomic_DNA"/>
</dbReference>
<sequence>MTEPTAYHTDTAELEQLRADSAFWSLFSGLQQLSQVSGSGGARLLSWIEIDNLYRFNPFAATLVDLLPDSMTQKWVIFKATDQPPEVSSTIQKQVDKVADKFNEALKLARKYGGSVILLGADDGNLDYRQPLNERNLRTIRWLNVLSSQEIKPHSYNDDPLSPNYGDVELYQLTGSAMFVHSSRLLRFDGVKLSRAEMKANGGWGDSVLNRCYKELLNFTSTHDSIFASLKDFNQRVLKMKALATTIAQPGGSAKITDRLTQTAKTLSSFGLMALDAENEDYFIVARNYAGVLELLKHAAQIFAGATDIPPSKLLSLFNSSGIASEDSTQERYWSGYVANRQNRDLLPQLERYINLLLSTENITRGELIHYELEFPSLFQLTQQEEQALKDSQSATAERYAKIGAVTPDEVARALAEGIALESAIDLDARAKERAALVQMPEGVAPIQ</sequence>
<reference evidence="2 3" key="1">
    <citation type="submission" date="2024-09" db="EMBL/GenBank/DDBJ databases">
        <title>Floridaenema gen nov. (Aerosakkonemataceae, Aerosakkonematales ord. nov., Cyanobacteria) from benthic tropical and subtropical fresh waters, with the description of four new species.</title>
        <authorList>
            <person name="Moretto J.A."/>
            <person name="Berthold D.E."/>
            <person name="Lefler F.W."/>
            <person name="Huang I.-S."/>
            <person name="Laughinghouse H. IV."/>
        </authorList>
    </citation>
    <scope>NUCLEOTIDE SEQUENCE [LARGE SCALE GENOMIC DNA]</scope>
    <source>
        <strain evidence="2 3">BLCC-F167</strain>
    </source>
</reference>
<feature type="domain" description="Anti-CBASS protein Acb1-like N-terminal" evidence="1">
    <location>
        <begin position="49"/>
        <end position="395"/>
    </location>
</feature>
<name>A0ABV4WCX4_9CYAN</name>
<accession>A0ABV4WCX4</accession>
<protein>
    <submittedName>
        <fullName evidence="2">Anti-CBASS protein Acb1 family protein</fullName>
    </submittedName>
</protein>
<evidence type="ECO:0000313" key="2">
    <source>
        <dbReference type="EMBL" id="MFB2832934.1"/>
    </source>
</evidence>
<proteinExistence type="predicted"/>
<dbReference type="InterPro" id="IPR024459">
    <property type="entry name" value="Acb1-like_N"/>
</dbReference>